<feature type="region of interest" description="Disordered" evidence="4">
    <location>
        <begin position="1"/>
        <end position="77"/>
    </location>
</feature>
<dbReference type="PROSITE" id="PS51319">
    <property type="entry name" value="TFIIS_N"/>
    <property type="match status" value="1"/>
</dbReference>
<dbReference type="Proteomes" id="UP001448207">
    <property type="component" value="Unassembled WGS sequence"/>
</dbReference>
<dbReference type="PANTHER" id="PTHR46010">
    <property type="entry name" value="PROTEIN IWS1 HOMOLOG"/>
    <property type="match status" value="1"/>
</dbReference>
<evidence type="ECO:0000313" key="6">
    <source>
        <dbReference type="EMBL" id="KAL0082739.1"/>
    </source>
</evidence>
<reference evidence="6 7" key="1">
    <citation type="submission" date="2024-04" db="EMBL/GenBank/DDBJ databases">
        <title>Symmetric and asymmetric DNA N6-adenine methylation regulates different biological responses in Mucorales.</title>
        <authorList>
            <consortium name="Lawrence Berkeley National Laboratory"/>
            <person name="Lax C."/>
            <person name="Mondo S.J."/>
            <person name="Osorio-Concepcion M."/>
            <person name="Muszewska A."/>
            <person name="Corrochano-Luque M."/>
            <person name="Gutierrez G."/>
            <person name="Riley R."/>
            <person name="Lipzen A."/>
            <person name="Guo J."/>
            <person name="Hundley H."/>
            <person name="Amirebrahimi M."/>
            <person name="Ng V."/>
            <person name="Lorenzo-Gutierrez D."/>
            <person name="Binder U."/>
            <person name="Yang J."/>
            <person name="Song Y."/>
            <person name="Canovas D."/>
            <person name="Navarro E."/>
            <person name="Freitag M."/>
            <person name="Gabaldon T."/>
            <person name="Grigoriev I.V."/>
            <person name="Corrochano L.M."/>
            <person name="Nicolas F.E."/>
            <person name="Garre V."/>
        </authorList>
    </citation>
    <scope>NUCLEOTIDE SEQUENCE [LARGE SCALE GENOMIC DNA]</scope>
    <source>
        <strain evidence="6 7">L51</strain>
    </source>
</reference>
<comment type="function">
    <text evidence="1">Transcription factor involved in RNA polymerase II transcription regulation. May function in both SPT15/TBP post-recruitment and recruitment steps of transcription.</text>
</comment>
<evidence type="ECO:0000256" key="3">
    <source>
        <dbReference type="PROSITE-ProRule" id="PRU00649"/>
    </source>
</evidence>
<feature type="region of interest" description="Disordered" evidence="4">
    <location>
        <begin position="124"/>
        <end position="143"/>
    </location>
</feature>
<evidence type="ECO:0000256" key="1">
    <source>
        <dbReference type="ARBA" id="ARBA00037349"/>
    </source>
</evidence>
<comment type="subcellular location">
    <subcellularLocation>
        <location evidence="3">Nucleus</location>
    </subcellularLocation>
</comment>
<dbReference type="InterPro" id="IPR035441">
    <property type="entry name" value="TFIIS/LEDGF_dom_sf"/>
</dbReference>
<evidence type="ECO:0000256" key="4">
    <source>
        <dbReference type="SAM" id="MobiDB-lite"/>
    </source>
</evidence>
<dbReference type="EMBL" id="JBCLYO010000015">
    <property type="protein sequence ID" value="KAL0082739.1"/>
    <property type="molecule type" value="Genomic_DNA"/>
</dbReference>
<sequence length="382" mass="43991">MSSDEDTRPTHNEPTFNYSDDGGELSDLEDEQYSDGGHNDDGRGHLGNVHDDLPPEPVAASIHKLPSFKKRDRNISAEESVRLEQVRKELRDQKAHIVENDEPEEIDPQQALRDEIDQHFARALASGKKKRKKVDEDDLERSMDEELANMRDAMKSAAEYDAVSNGQRKPAVAKLKMLSQVTSMLTNKHLQDSILDNQLLDSIRLWLEPLPDRSLPSLDIQTEMLDILEKLPIGSDHLRESGVGKIVYFYTKSPRVEMRIRRKADQLVAKWSRLVIKRSENYRERRHELREYTQDDRNYPRKKYRPDPVEEEGDEKRLHVRIPQAVAADYDIAPQSTVRVDKVKSRPDNSSFRRLKNTMRAIKTGPKRSTPKVSIEGKNLGT</sequence>
<dbReference type="PANTHER" id="PTHR46010:SF1">
    <property type="entry name" value="PROTEIN IWS1 HOMOLOG"/>
    <property type="match status" value="1"/>
</dbReference>
<dbReference type="InterPro" id="IPR017923">
    <property type="entry name" value="TFIIS_N"/>
</dbReference>
<feature type="domain" description="TFIIS N-terminal" evidence="5">
    <location>
        <begin position="201"/>
        <end position="278"/>
    </location>
</feature>
<evidence type="ECO:0000259" key="5">
    <source>
        <dbReference type="PROSITE" id="PS51319"/>
    </source>
</evidence>
<keyword evidence="3" id="KW-0539">Nucleus</keyword>
<evidence type="ECO:0000313" key="7">
    <source>
        <dbReference type="Proteomes" id="UP001448207"/>
    </source>
</evidence>
<feature type="compositionally biased region" description="Basic and acidic residues" evidence="4">
    <location>
        <begin position="1"/>
        <end position="11"/>
    </location>
</feature>
<dbReference type="Pfam" id="PF08711">
    <property type="entry name" value="Med26"/>
    <property type="match status" value="1"/>
</dbReference>
<name>A0ABR3AWQ7_PHYBL</name>
<feature type="compositionally biased region" description="Basic and acidic residues" evidence="4">
    <location>
        <begin position="37"/>
        <end position="53"/>
    </location>
</feature>
<evidence type="ECO:0000256" key="2">
    <source>
        <dbReference type="ARBA" id="ARBA00037992"/>
    </source>
</evidence>
<accession>A0ABR3AWQ7</accession>
<dbReference type="SUPFAM" id="SSF47676">
    <property type="entry name" value="Conserved domain common to transcription factors TFIIS, elongin A, CRSP70"/>
    <property type="match status" value="1"/>
</dbReference>
<comment type="similarity">
    <text evidence="2">Belongs to the IWS1 family.</text>
</comment>
<feature type="compositionally biased region" description="Acidic residues" evidence="4">
    <location>
        <begin position="21"/>
        <end position="33"/>
    </location>
</feature>
<dbReference type="Gene3D" id="1.20.930.10">
    <property type="entry name" value="Conserved domain common to transcription factors TFIIS, elongin A, CRSP70"/>
    <property type="match status" value="1"/>
</dbReference>
<comment type="caution">
    <text evidence="6">The sequence shown here is derived from an EMBL/GenBank/DDBJ whole genome shotgun (WGS) entry which is preliminary data.</text>
</comment>
<feature type="region of interest" description="Disordered" evidence="4">
    <location>
        <begin position="362"/>
        <end position="382"/>
    </location>
</feature>
<feature type="compositionally biased region" description="Basic and acidic residues" evidence="4">
    <location>
        <begin position="287"/>
        <end position="299"/>
    </location>
</feature>
<proteinExistence type="inferred from homology"/>
<feature type="region of interest" description="Disordered" evidence="4">
    <location>
        <begin position="287"/>
        <end position="316"/>
    </location>
</feature>
<keyword evidence="7" id="KW-1185">Reference proteome</keyword>
<protein>
    <recommendedName>
        <fullName evidence="5">TFIIS N-terminal domain-containing protein</fullName>
    </recommendedName>
</protein>
<dbReference type="InterPro" id="IPR051037">
    <property type="entry name" value="RNAPII_TF_IWS1"/>
</dbReference>
<organism evidence="6 7">
    <name type="scientific">Phycomyces blakesleeanus</name>
    <dbReference type="NCBI Taxonomy" id="4837"/>
    <lineage>
        <taxon>Eukaryota</taxon>
        <taxon>Fungi</taxon>
        <taxon>Fungi incertae sedis</taxon>
        <taxon>Mucoromycota</taxon>
        <taxon>Mucoromycotina</taxon>
        <taxon>Mucoromycetes</taxon>
        <taxon>Mucorales</taxon>
        <taxon>Phycomycetaceae</taxon>
        <taxon>Phycomyces</taxon>
    </lineage>
</organism>
<gene>
    <name evidence="6" type="ORF">J3Q64DRAFT_1752937</name>
</gene>